<dbReference type="RefSeq" id="WP_094090605.1">
    <property type="nucleotide sequence ID" value="NZ_CP016397.1"/>
</dbReference>
<protein>
    <submittedName>
        <fullName evidence="2">Uncharacterized protein</fullName>
    </submittedName>
</protein>
<feature type="compositionally biased region" description="Basic and acidic residues" evidence="1">
    <location>
        <begin position="1"/>
        <end position="17"/>
    </location>
</feature>
<evidence type="ECO:0000256" key="1">
    <source>
        <dbReference type="SAM" id="MobiDB-lite"/>
    </source>
</evidence>
<evidence type="ECO:0000313" key="2">
    <source>
        <dbReference type="EMBL" id="ASQ45560.1"/>
    </source>
</evidence>
<dbReference type="KEGG" id="lcd:clem_05015"/>
<evidence type="ECO:0000313" key="3">
    <source>
        <dbReference type="Proteomes" id="UP000201728"/>
    </source>
</evidence>
<sequence length="83" mass="9439">MSKELPKSKWHEIKKQSEVTNPHAPVDNATRIKELFLDTQKGSPIDTVEELDAQEFNLGPKDTQIEKTEQDESVHTNKPRLGS</sequence>
<name>A0A222P153_9GAMM</name>
<feature type="region of interest" description="Disordered" evidence="1">
    <location>
        <begin position="55"/>
        <end position="83"/>
    </location>
</feature>
<reference evidence="3" key="1">
    <citation type="submission" date="2016-07" db="EMBL/GenBank/DDBJ databases">
        <authorList>
            <person name="Florea S."/>
            <person name="Webb J.S."/>
            <person name="Jaromczyk J."/>
            <person name="Schardl C.L."/>
        </authorList>
    </citation>
    <scope>NUCLEOTIDE SEQUENCE [LARGE SCALE GENOMIC DNA]</scope>
    <source>
        <strain evidence="3">CDC-D5610</strain>
    </source>
</reference>
<dbReference type="EMBL" id="CP016397">
    <property type="protein sequence ID" value="ASQ45560.1"/>
    <property type="molecule type" value="Genomic_DNA"/>
</dbReference>
<gene>
    <name evidence="2" type="ORF">clem_05015</name>
</gene>
<feature type="region of interest" description="Disordered" evidence="1">
    <location>
        <begin position="1"/>
        <end position="26"/>
    </location>
</feature>
<dbReference type="Proteomes" id="UP000201728">
    <property type="component" value="Chromosome"/>
</dbReference>
<keyword evidence="3" id="KW-1185">Reference proteome</keyword>
<accession>A0A222P153</accession>
<feature type="compositionally biased region" description="Basic and acidic residues" evidence="1">
    <location>
        <begin position="63"/>
        <end position="75"/>
    </location>
</feature>
<organism evidence="2 3">
    <name type="scientific">Legionella clemsonensis</name>
    <dbReference type="NCBI Taxonomy" id="1867846"/>
    <lineage>
        <taxon>Bacteria</taxon>
        <taxon>Pseudomonadati</taxon>
        <taxon>Pseudomonadota</taxon>
        <taxon>Gammaproteobacteria</taxon>
        <taxon>Legionellales</taxon>
        <taxon>Legionellaceae</taxon>
        <taxon>Legionella</taxon>
    </lineage>
</organism>
<dbReference type="OrthoDB" id="5646606at2"/>
<dbReference type="AlphaFoldDB" id="A0A222P153"/>
<proteinExistence type="predicted"/>